<dbReference type="GO" id="GO:0006302">
    <property type="term" value="P:double-strand break repair"/>
    <property type="evidence" value="ECO:0007669"/>
    <property type="project" value="InterPro"/>
</dbReference>
<organism evidence="2 3">
    <name type="scientific">Cyanomargarita calcarea GSE-NOS-MK-12-04C</name>
    <dbReference type="NCBI Taxonomy" id="2839659"/>
    <lineage>
        <taxon>Bacteria</taxon>
        <taxon>Bacillati</taxon>
        <taxon>Cyanobacteriota</taxon>
        <taxon>Cyanophyceae</taxon>
        <taxon>Nostocales</taxon>
        <taxon>Cyanomargaritaceae</taxon>
        <taxon>Cyanomargarita</taxon>
    </lineage>
</organism>
<evidence type="ECO:0000313" key="2">
    <source>
        <dbReference type="EMBL" id="MBW4667876.1"/>
    </source>
</evidence>
<dbReference type="SUPFAM" id="SSF52540">
    <property type="entry name" value="P-loop containing nucleoside triphosphate hydrolases"/>
    <property type="match status" value="1"/>
</dbReference>
<dbReference type="AlphaFoldDB" id="A0A951QLX7"/>
<reference evidence="2" key="2">
    <citation type="journal article" date="2022" name="Microbiol. Resour. Announc.">
        <title>Metagenome Sequencing to Explore Phylogenomics of Terrestrial Cyanobacteria.</title>
        <authorList>
            <person name="Ward R.D."/>
            <person name="Stajich J.E."/>
            <person name="Johansen J.R."/>
            <person name="Huntemann M."/>
            <person name="Clum A."/>
            <person name="Foster B."/>
            <person name="Foster B."/>
            <person name="Roux S."/>
            <person name="Palaniappan K."/>
            <person name="Varghese N."/>
            <person name="Mukherjee S."/>
            <person name="Reddy T.B.K."/>
            <person name="Daum C."/>
            <person name="Copeland A."/>
            <person name="Chen I.A."/>
            <person name="Ivanova N.N."/>
            <person name="Kyrpides N.C."/>
            <person name="Shapiro N."/>
            <person name="Eloe-Fadrosh E.A."/>
            <person name="Pietrasiak N."/>
        </authorList>
    </citation>
    <scope>NUCLEOTIDE SEQUENCE</scope>
    <source>
        <strain evidence="2">GSE-NOS-MK-12-04C</strain>
    </source>
</reference>
<accession>A0A951QLX7</accession>
<reference evidence="2" key="1">
    <citation type="submission" date="2021-05" db="EMBL/GenBank/DDBJ databases">
        <authorList>
            <person name="Pietrasiak N."/>
            <person name="Ward R."/>
            <person name="Stajich J.E."/>
            <person name="Kurbessoian T."/>
        </authorList>
    </citation>
    <scope>NUCLEOTIDE SEQUENCE</scope>
    <source>
        <strain evidence="2">GSE-NOS-MK-12-04C</strain>
    </source>
</reference>
<evidence type="ECO:0000259" key="1">
    <source>
        <dbReference type="Pfam" id="PF13476"/>
    </source>
</evidence>
<evidence type="ECO:0000313" key="3">
    <source>
        <dbReference type="Proteomes" id="UP000729701"/>
    </source>
</evidence>
<comment type="caution">
    <text evidence="2">The sequence shown here is derived from an EMBL/GenBank/DDBJ whole genome shotgun (WGS) entry which is preliminary data.</text>
</comment>
<protein>
    <submittedName>
        <fullName evidence="2">ATP-binding protein</fullName>
    </submittedName>
</protein>
<dbReference type="EMBL" id="JAHHGZ010000009">
    <property type="protein sequence ID" value="MBW4667876.1"/>
    <property type="molecule type" value="Genomic_DNA"/>
</dbReference>
<dbReference type="InterPro" id="IPR038729">
    <property type="entry name" value="Rad50/SbcC_AAA"/>
</dbReference>
<feature type="domain" description="Rad50/SbcC-type AAA" evidence="1">
    <location>
        <begin position="21"/>
        <end position="48"/>
    </location>
</feature>
<keyword evidence="2" id="KW-0547">Nucleotide-binding</keyword>
<proteinExistence type="predicted"/>
<dbReference type="GO" id="GO:0005524">
    <property type="term" value="F:ATP binding"/>
    <property type="evidence" value="ECO:0007669"/>
    <property type="project" value="UniProtKB-KW"/>
</dbReference>
<dbReference type="InterPro" id="IPR027417">
    <property type="entry name" value="P-loop_NTPase"/>
</dbReference>
<dbReference type="Gene3D" id="3.40.50.300">
    <property type="entry name" value="P-loop containing nucleotide triphosphate hydrolases"/>
    <property type="match status" value="1"/>
</dbReference>
<sequence>MGLSFGPTIYFTALNRTVLRDIIVLVGMNGAGKTSLLQAIAVAIGSVLSSTFE</sequence>
<dbReference type="GO" id="GO:0016887">
    <property type="term" value="F:ATP hydrolysis activity"/>
    <property type="evidence" value="ECO:0007669"/>
    <property type="project" value="InterPro"/>
</dbReference>
<name>A0A951QLX7_9CYAN</name>
<keyword evidence="2" id="KW-0067">ATP-binding</keyword>
<dbReference type="Pfam" id="PF13476">
    <property type="entry name" value="AAA_23"/>
    <property type="match status" value="1"/>
</dbReference>
<gene>
    <name evidence="2" type="ORF">KME60_10705</name>
</gene>
<dbReference type="Proteomes" id="UP000729701">
    <property type="component" value="Unassembled WGS sequence"/>
</dbReference>